<dbReference type="AlphaFoldDB" id="A0A512BY90"/>
<accession>A0A512BY90</accession>
<reference evidence="1 2" key="1">
    <citation type="submission" date="2019-07" db="EMBL/GenBank/DDBJ databases">
        <title>Whole genome shotgun sequence of Microvirga aerophila NBRC 106136.</title>
        <authorList>
            <person name="Hosoyama A."/>
            <person name="Uohara A."/>
            <person name="Ohji S."/>
            <person name="Ichikawa N."/>
        </authorList>
    </citation>
    <scope>NUCLEOTIDE SEQUENCE [LARGE SCALE GENOMIC DNA]</scope>
    <source>
        <strain evidence="1 2">NBRC 106136</strain>
    </source>
</reference>
<organism evidence="1 2">
    <name type="scientific">Microvirga aerophila</name>
    <dbReference type="NCBI Taxonomy" id="670291"/>
    <lineage>
        <taxon>Bacteria</taxon>
        <taxon>Pseudomonadati</taxon>
        <taxon>Pseudomonadota</taxon>
        <taxon>Alphaproteobacteria</taxon>
        <taxon>Hyphomicrobiales</taxon>
        <taxon>Methylobacteriaceae</taxon>
        <taxon>Microvirga</taxon>
    </lineage>
</organism>
<protein>
    <submittedName>
        <fullName evidence="1">Uncharacterized protein</fullName>
    </submittedName>
</protein>
<proteinExistence type="predicted"/>
<keyword evidence="2" id="KW-1185">Reference proteome</keyword>
<dbReference type="EMBL" id="BJYU01000081">
    <property type="protein sequence ID" value="GEO16918.1"/>
    <property type="molecule type" value="Genomic_DNA"/>
</dbReference>
<sequence length="48" mass="5556">MWLKQIADVTERSPKRVERSGLDLAQIRFDLGKGLLDWFQIGTGKEPR</sequence>
<evidence type="ECO:0000313" key="2">
    <source>
        <dbReference type="Proteomes" id="UP000321085"/>
    </source>
</evidence>
<dbReference type="Proteomes" id="UP000321085">
    <property type="component" value="Unassembled WGS sequence"/>
</dbReference>
<comment type="caution">
    <text evidence="1">The sequence shown here is derived from an EMBL/GenBank/DDBJ whole genome shotgun (WGS) entry which is preliminary data.</text>
</comment>
<evidence type="ECO:0000313" key="1">
    <source>
        <dbReference type="EMBL" id="GEO16918.1"/>
    </source>
</evidence>
<name>A0A512BY90_9HYPH</name>
<gene>
    <name evidence="1" type="ORF">MAE02_46140</name>
</gene>